<proteinExistence type="predicted"/>
<gene>
    <name evidence="1" type="ORF">RUM43_003931</name>
</gene>
<dbReference type="AlphaFoldDB" id="A0AAN8PFM1"/>
<organism evidence="1 2">
    <name type="scientific">Polyplax serrata</name>
    <name type="common">Common mouse louse</name>
    <dbReference type="NCBI Taxonomy" id="468196"/>
    <lineage>
        <taxon>Eukaryota</taxon>
        <taxon>Metazoa</taxon>
        <taxon>Ecdysozoa</taxon>
        <taxon>Arthropoda</taxon>
        <taxon>Hexapoda</taxon>
        <taxon>Insecta</taxon>
        <taxon>Pterygota</taxon>
        <taxon>Neoptera</taxon>
        <taxon>Paraneoptera</taxon>
        <taxon>Psocodea</taxon>
        <taxon>Troctomorpha</taxon>
        <taxon>Phthiraptera</taxon>
        <taxon>Anoplura</taxon>
        <taxon>Polyplacidae</taxon>
        <taxon>Polyplax</taxon>
    </lineage>
</organism>
<name>A0AAN8PFM1_POLSC</name>
<accession>A0AAN8PFM1</accession>
<sequence>MGVVGVMPRYRQKKNMDVSGKRVEGHPGRSGALIVQNSAQEDCSAGRVRVCDLPKVLTVGSFRRRDMVLLPSAEWDCIRLRETIVIDRDLEEGHGRPESSVFLEYPNKY</sequence>
<protein>
    <submittedName>
        <fullName evidence="1">Uncharacterized protein</fullName>
    </submittedName>
</protein>
<evidence type="ECO:0000313" key="1">
    <source>
        <dbReference type="EMBL" id="KAK6642429.1"/>
    </source>
</evidence>
<reference evidence="1 2" key="1">
    <citation type="submission" date="2023-10" db="EMBL/GenBank/DDBJ databases">
        <title>Genomes of two closely related lineages of the louse Polyplax serrata with different host specificities.</title>
        <authorList>
            <person name="Martinu J."/>
            <person name="Tarabai H."/>
            <person name="Stefka J."/>
            <person name="Hypsa V."/>
        </authorList>
    </citation>
    <scope>NUCLEOTIDE SEQUENCE [LARGE SCALE GENOMIC DNA]</scope>
    <source>
        <strain evidence="1">HR10_N</strain>
    </source>
</reference>
<dbReference type="EMBL" id="JAWJWE010000002">
    <property type="protein sequence ID" value="KAK6642429.1"/>
    <property type="molecule type" value="Genomic_DNA"/>
</dbReference>
<comment type="caution">
    <text evidence="1">The sequence shown here is derived from an EMBL/GenBank/DDBJ whole genome shotgun (WGS) entry which is preliminary data.</text>
</comment>
<dbReference type="Proteomes" id="UP001372834">
    <property type="component" value="Unassembled WGS sequence"/>
</dbReference>
<evidence type="ECO:0000313" key="2">
    <source>
        <dbReference type="Proteomes" id="UP001372834"/>
    </source>
</evidence>